<dbReference type="OrthoDB" id="686181at2759"/>
<dbReference type="PANTHER" id="PTHR36617:SF15">
    <property type="entry name" value="REVERSE TRANSCRIPTASE ZINC-BINDING DOMAIN-CONTAINING PROTEIN"/>
    <property type="match status" value="1"/>
</dbReference>
<gene>
    <name evidence="3" type="primary">LOC109716088</name>
</gene>
<keyword evidence="2" id="KW-1185">Reference proteome</keyword>
<organism evidence="2 3">
    <name type="scientific">Ananas comosus</name>
    <name type="common">Pineapple</name>
    <name type="synonym">Ananas ananas</name>
    <dbReference type="NCBI Taxonomy" id="4615"/>
    <lineage>
        <taxon>Eukaryota</taxon>
        <taxon>Viridiplantae</taxon>
        <taxon>Streptophyta</taxon>
        <taxon>Embryophyta</taxon>
        <taxon>Tracheophyta</taxon>
        <taxon>Spermatophyta</taxon>
        <taxon>Magnoliopsida</taxon>
        <taxon>Liliopsida</taxon>
        <taxon>Poales</taxon>
        <taxon>Bromeliaceae</taxon>
        <taxon>Bromelioideae</taxon>
        <taxon>Ananas</taxon>
    </lineage>
</organism>
<evidence type="ECO:0000313" key="3">
    <source>
        <dbReference type="RefSeq" id="XP_020097024.1"/>
    </source>
</evidence>
<dbReference type="Proteomes" id="UP000515123">
    <property type="component" value="Linkage group 1"/>
</dbReference>
<feature type="domain" description="Reverse transcriptase zinc-binding" evidence="1">
    <location>
        <begin position="82"/>
        <end position="134"/>
    </location>
</feature>
<name>A0A6P5FM50_ANACO</name>
<dbReference type="RefSeq" id="XP_020097024.1">
    <property type="nucleotide sequence ID" value="XM_020241435.1"/>
</dbReference>
<evidence type="ECO:0000313" key="2">
    <source>
        <dbReference type="Proteomes" id="UP000515123"/>
    </source>
</evidence>
<reference evidence="3" key="2">
    <citation type="submission" date="2025-08" db="UniProtKB">
        <authorList>
            <consortium name="RefSeq"/>
        </authorList>
    </citation>
    <scope>IDENTIFICATION</scope>
    <source>
        <tissue evidence="3">Leaf</tissue>
    </source>
</reference>
<dbReference type="AlphaFoldDB" id="A0A6P5FM50"/>
<evidence type="ECO:0000259" key="1">
    <source>
        <dbReference type="Pfam" id="PF13966"/>
    </source>
</evidence>
<protein>
    <submittedName>
        <fullName evidence="3">Uncharacterized protein LOC109716088</fullName>
    </submittedName>
</protein>
<dbReference type="PANTHER" id="PTHR36617">
    <property type="entry name" value="PROTEIN, PUTATIVE-RELATED"/>
    <property type="match status" value="1"/>
</dbReference>
<dbReference type="GeneID" id="109716088"/>
<proteinExistence type="predicted"/>
<dbReference type="Pfam" id="PF13966">
    <property type="entry name" value="zf-RVT"/>
    <property type="match status" value="1"/>
</dbReference>
<dbReference type="InterPro" id="IPR026960">
    <property type="entry name" value="RVT-Znf"/>
</dbReference>
<accession>A0A6P5FM50</accession>
<reference evidence="2" key="1">
    <citation type="journal article" date="2015" name="Nat. Genet.">
        <title>The pineapple genome and the evolution of CAM photosynthesis.</title>
        <authorList>
            <person name="Ming R."/>
            <person name="VanBuren R."/>
            <person name="Wai C.M."/>
            <person name="Tang H."/>
            <person name="Schatz M.C."/>
            <person name="Bowers J.E."/>
            <person name="Lyons E."/>
            <person name="Wang M.L."/>
            <person name="Chen J."/>
            <person name="Biggers E."/>
            <person name="Zhang J."/>
            <person name="Huang L."/>
            <person name="Zhang L."/>
            <person name="Miao W."/>
            <person name="Zhang J."/>
            <person name="Ye Z."/>
            <person name="Miao C."/>
            <person name="Lin Z."/>
            <person name="Wang H."/>
            <person name="Zhou H."/>
            <person name="Yim W.C."/>
            <person name="Priest H.D."/>
            <person name="Zheng C."/>
            <person name="Woodhouse M."/>
            <person name="Edger P.P."/>
            <person name="Guyot R."/>
            <person name="Guo H.B."/>
            <person name="Guo H."/>
            <person name="Zheng G."/>
            <person name="Singh R."/>
            <person name="Sharma A."/>
            <person name="Min X."/>
            <person name="Zheng Y."/>
            <person name="Lee H."/>
            <person name="Gurtowski J."/>
            <person name="Sedlazeck F.J."/>
            <person name="Harkess A."/>
            <person name="McKain M.R."/>
            <person name="Liao Z."/>
            <person name="Fang J."/>
            <person name="Liu J."/>
            <person name="Zhang X."/>
            <person name="Zhang Q."/>
            <person name="Hu W."/>
            <person name="Qin Y."/>
            <person name="Wang K."/>
            <person name="Chen L.Y."/>
            <person name="Shirley N."/>
            <person name="Lin Y.R."/>
            <person name="Liu L.Y."/>
            <person name="Hernandez A.G."/>
            <person name="Wright C.L."/>
            <person name="Bulone V."/>
            <person name="Tuskan G.A."/>
            <person name="Heath K."/>
            <person name="Zee F."/>
            <person name="Moore P.H."/>
            <person name="Sunkar R."/>
            <person name="Leebens-Mack J.H."/>
            <person name="Mockler T."/>
            <person name="Bennetzen J.L."/>
            <person name="Freeling M."/>
            <person name="Sankoff D."/>
            <person name="Paterson A.H."/>
            <person name="Zhu X."/>
            <person name="Yang X."/>
            <person name="Smith J.A."/>
            <person name="Cushman J.C."/>
            <person name="Paull R.E."/>
            <person name="Yu Q."/>
        </authorList>
    </citation>
    <scope>NUCLEOTIDE SEQUENCE [LARGE SCALE GENOMIC DNA]</scope>
    <source>
        <strain evidence="2">cv. F153</strain>
    </source>
</reference>
<sequence>MTLLSSFPGIHVMTDCKLLTVKDCFGSDDWNWNRILVGVSDVANINTGPGSNLFALRERVGNYRVVQSPDTIGWRWSNNGVFSVKSVYRALSDGGTRDGHASKIWKLQIPLKVKVFCWLVLKKKPLTADNLVKKG</sequence>